<proteinExistence type="predicted"/>
<dbReference type="RefSeq" id="XP_052107323.1">
    <property type="nucleotide sequence ID" value="XM_052251363.1"/>
</dbReference>
<dbReference type="InterPro" id="IPR029472">
    <property type="entry name" value="Copia-like_N"/>
</dbReference>
<evidence type="ECO:0000259" key="1">
    <source>
        <dbReference type="Pfam" id="PF14244"/>
    </source>
</evidence>
<dbReference type="Proteomes" id="UP000515211">
    <property type="component" value="Chromosome 6"/>
</dbReference>
<dbReference type="GeneID" id="110273108"/>
<dbReference type="PANTHER" id="PTHR37610">
    <property type="entry name" value="CCHC-TYPE DOMAIN-CONTAINING PROTEIN"/>
    <property type="match status" value="1"/>
</dbReference>
<evidence type="ECO:0000313" key="3">
    <source>
        <dbReference type="RefSeq" id="XP_052107322.1"/>
    </source>
</evidence>
<evidence type="ECO:0000313" key="2">
    <source>
        <dbReference type="Proteomes" id="UP000515211"/>
    </source>
</evidence>
<name>A0A9C6TEK8_ARADU</name>
<dbReference type="RefSeq" id="XP_052107322.1">
    <property type="nucleotide sequence ID" value="XM_052251362.1"/>
</dbReference>
<dbReference type="PANTHER" id="PTHR37610:SF97">
    <property type="entry name" value="RETROTRANSPOSON GAG DOMAIN-CONTAINING PROTEIN"/>
    <property type="match status" value="1"/>
</dbReference>
<keyword evidence="2" id="KW-1185">Reference proteome</keyword>
<reference evidence="2" key="1">
    <citation type="journal article" date="2016" name="Nat. Genet.">
        <title>The genome sequences of Arachis duranensis and Arachis ipaensis, the diploid ancestors of cultivated peanut.</title>
        <authorList>
            <person name="Bertioli D.J."/>
            <person name="Cannon S.B."/>
            <person name="Froenicke L."/>
            <person name="Huang G."/>
            <person name="Farmer A.D."/>
            <person name="Cannon E.K."/>
            <person name="Liu X."/>
            <person name="Gao D."/>
            <person name="Clevenger J."/>
            <person name="Dash S."/>
            <person name="Ren L."/>
            <person name="Moretzsohn M.C."/>
            <person name="Shirasawa K."/>
            <person name="Huang W."/>
            <person name="Vidigal B."/>
            <person name="Abernathy B."/>
            <person name="Chu Y."/>
            <person name="Niederhuth C.E."/>
            <person name="Umale P."/>
            <person name="Araujo A.C."/>
            <person name="Kozik A."/>
            <person name="Kim K.D."/>
            <person name="Burow M.D."/>
            <person name="Varshney R.K."/>
            <person name="Wang X."/>
            <person name="Zhang X."/>
            <person name="Barkley N."/>
            <person name="Guimaraes P.M."/>
            <person name="Isobe S."/>
            <person name="Guo B."/>
            <person name="Liao B."/>
            <person name="Stalker H.T."/>
            <person name="Schmitz R.J."/>
            <person name="Scheffler B.E."/>
            <person name="Leal-Bertioli S.C."/>
            <person name="Xun X."/>
            <person name="Jackson S.A."/>
            <person name="Michelmore R."/>
            <person name="Ozias-Akins P."/>
        </authorList>
    </citation>
    <scope>NUCLEOTIDE SEQUENCE [LARGE SCALE GENOMIC DNA]</scope>
    <source>
        <strain evidence="2">cv. V14167</strain>
    </source>
</reference>
<dbReference type="KEGG" id="adu:110273108"/>
<feature type="domain" description="Retrotransposon Copia-like N-terminal" evidence="1">
    <location>
        <begin position="29"/>
        <end position="72"/>
    </location>
</feature>
<dbReference type="AlphaFoldDB" id="A0A9C6TEK8"/>
<protein>
    <submittedName>
        <fullName evidence="3 4">Uncharacterized protein LOC110273108</fullName>
    </submittedName>
</protein>
<sequence length="195" mass="21934">MMAQFQTFQATSRSNTNLLQDPSSCYYLHPSETPGIALTTTPLTTLNYHTWSKSVWICLKSKNKIRFIDGTLLQRMTLQHVCTIVATWIIESRNFAEYCGATMDTNCGRTSNIDFMRAIYFGLLSLRKICSAQSKVKESHTRLAKAVSNLSILEVKKANSGPIMSEEEEEGVVKVAKVLLEELPNFALIMENKVT</sequence>
<evidence type="ECO:0000313" key="4">
    <source>
        <dbReference type="RefSeq" id="XP_052107323.1"/>
    </source>
</evidence>
<gene>
    <name evidence="3 4" type="primary">LOC110273108</name>
</gene>
<reference evidence="3 4" key="2">
    <citation type="submission" date="2025-04" db="UniProtKB">
        <authorList>
            <consortium name="RefSeq"/>
        </authorList>
    </citation>
    <scope>IDENTIFICATION</scope>
    <source>
        <tissue evidence="3 4">Whole plant</tissue>
    </source>
</reference>
<dbReference type="Pfam" id="PF14244">
    <property type="entry name" value="Retrotran_gag_3"/>
    <property type="match status" value="1"/>
</dbReference>
<accession>A0A9C6TEK8</accession>
<organism evidence="2 4">
    <name type="scientific">Arachis duranensis</name>
    <name type="common">Wild peanut</name>
    <dbReference type="NCBI Taxonomy" id="130453"/>
    <lineage>
        <taxon>Eukaryota</taxon>
        <taxon>Viridiplantae</taxon>
        <taxon>Streptophyta</taxon>
        <taxon>Embryophyta</taxon>
        <taxon>Tracheophyta</taxon>
        <taxon>Spermatophyta</taxon>
        <taxon>Magnoliopsida</taxon>
        <taxon>eudicotyledons</taxon>
        <taxon>Gunneridae</taxon>
        <taxon>Pentapetalae</taxon>
        <taxon>rosids</taxon>
        <taxon>fabids</taxon>
        <taxon>Fabales</taxon>
        <taxon>Fabaceae</taxon>
        <taxon>Papilionoideae</taxon>
        <taxon>50 kb inversion clade</taxon>
        <taxon>dalbergioids sensu lato</taxon>
        <taxon>Dalbergieae</taxon>
        <taxon>Pterocarpus clade</taxon>
        <taxon>Arachis</taxon>
    </lineage>
</organism>